<evidence type="ECO:0000256" key="2">
    <source>
        <dbReference type="SAM" id="Phobius"/>
    </source>
</evidence>
<protein>
    <submittedName>
        <fullName evidence="4">40S ribosomal protein RPS27</fullName>
    </submittedName>
</protein>
<evidence type="ECO:0000256" key="3">
    <source>
        <dbReference type="SAM" id="SignalP"/>
    </source>
</evidence>
<feature type="region of interest" description="Disordered" evidence="1">
    <location>
        <begin position="718"/>
        <end position="738"/>
    </location>
</feature>
<dbReference type="STRING" id="46835.A0A504Y3M5"/>
<keyword evidence="2" id="KW-0472">Membrane</keyword>
<dbReference type="Proteomes" id="UP000316759">
    <property type="component" value="Unassembled WGS sequence"/>
</dbReference>
<dbReference type="GO" id="GO:0005840">
    <property type="term" value="C:ribosome"/>
    <property type="evidence" value="ECO:0007669"/>
    <property type="project" value="UniProtKB-KW"/>
</dbReference>
<accession>A0A504Y3M5</accession>
<keyword evidence="3" id="KW-0732">Signal</keyword>
<reference evidence="4 5" key="1">
    <citation type="submission" date="2019-04" db="EMBL/GenBank/DDBJ databases">
        <title>Annotation for the trematode Fasciola gigantica.</title>
        <authorList>
            <person name="Choi Y.-J."/>
        </authorList>
    </citation>
    <scope>NUCLEOTIDE SEQUENCE [LARGE SCALE GENOMIC DNA]</scope>
    <source>
        <strain evidence="4">Uganda_cow_1</strain>
    </source>
</reference>
<feature type="transmembrane region" description="Helical" evidence="2">
    <location>
        <begin position="509"/>
        <end position="532"/>
    </location>
</feature>
<evidence type="ECO:0000313" key="4">
    <source>
        <dbReference type="EMBL" id="TPP56092.1"/>
    </source>
</evidence>
<keyword evidence="5" id="KW-1185">Reference proteome</keyword>
<dbReference type="EMBL" id="SUNJ01015033">
    <property type="protein sequence ID" value="TPP56092.1"/>
    <property type="molecule type" value="Genomic_DNA"/>
</dbReference>
<keyword evidence="4" id="KW-0689">Ribosomal protein</keyword>
<organism evidence="4 5">
    <name type="scientific">Fasciola gigantica</name>
    <name type="common">Giant liver fluke</name>
    <dbReference type="NCBI Taxonomy" id="46835"/>
    <lineage>
        <taxon>Eukaryota</taxon>
        <taxon>Metazoa</taxon>
        <taxon>Spiralia</taxon>
        <taxon>Lophotrochozoa</taxon>
        <taxon>Platyhelminthes</taxon>
        <taxon>Trematoda</taxon>
        <taxon>Digenea</taxon>
        <taxon>Plagiorchiida</taxon>
        <taxon>Echinostomata</taxon>
        <taxon>Echinostomatoidea</taxon>
        <taxon>Fasciolidae</taxon>
        <taxon>Fasciola</taxon>
    </lineage>
</organism>
<keyword evidence="2" id="KW-0812">Transmembrane</keyword>
<dbReference type="AlphaFoldDB" id="A0A504Y3M5"/>
<dbReference type="OrthoDB" id="5567124at2759"/>
<proteinExistence type="predicted"/>
<evidence type="ECO:0000256" key="1">
    <source>
        <dbReference type="SAM" id="MobiDB-lite"/>
    </source>
</evidence>
<name>A0A504Y3M5_FASGI</name>
<gene>
    <name evidence="4" type="ORF">FGIG_04454</name>
</gene>
<comment type="caution">
    <text evidence="4">The sequence shown here is derived from an EMBL/GenBank/DDBJ whole genome shotgun (WGS) entry which is preliminary data.</text>
</comment>
<evidence type="ECO:0000313" key="5">
    <source>
        <dbReference type="Proteomes" id="UP000316759"/>
    </source>
</evidence>
<feature type="chain" id="PRO_5021437407" evidence="3">
    <location>
        <begin position="19"/>
        <end position="781"/>
    </location>
</feature>
<keyword evidence="4" id="KW-0687">Ribonucleoprotein</keyword>
<sequence>MSYLVFALALCFPHGLAGVDPITTVSIWPLRVFPVELGETVTWKVTPKRGAEYHSDAVISVDVGNQRAYRVQKTSCVGPFEMYFKCAHLPQNEIEINFTPIAEHYGQEILITYYQDLDSLWSLKGLILLRDRVQLTKQPSFVEMTMMLKDPSRHTFNVPTALNLRPPVFLTGSNVRIECVSDGALPPIPIAFSIECPPPPTALVELDRVRQAKQNLPYERFYHTYGFRSPPTLSDLAPYVARKHADHLLRVGHVFVGKDNKTLRATLSITEIAHDCHVVCRLAGKETRRRMTVYYPTTTAYLLPRPRDGYVNVGSEITCHADGYPPPTLSLRLSQPLRPRKPLSPEEIEALRKGGLIPRDNEITDVISKEMMLAQTGLDIIPQQLNPPGPNEAKESEPLASSGTLHQVPVGTHDGWFNGLEKEPYEEASRIPGSGLSAVPPHGQLGLNPNEYSIQGATFRLAPNATPGVELMLTCLARNTLPGDTSFLSLNGTVTRMRFVVAAISYESLAVALGVCACVLLILVIIIVAMLLQKRRQGASGGDTDRLTANGTKKVKTPYTRDQYTKASRAPAAREVSAPSARLRLYQPNNVVEVDSNMVQTSPHVLDSDYGYDAVYPSPSAAAAPVASAAAAIVTGTGGVGRGPVERALSQIDDPQLQYAELAFDQARPRPIGRAGSSLRGGVSSTSMTLFGSGPRHSQPKRSFGASVPQGLDIGGDSGGIRGLKQSPPLPESPNNETSHYTEIVGFMQPRAYSSQLVLQQQQEATQALLAMQQNKPREFV</sequence>
<feature type="signal peptide" evidence="3">
    <location>
        <begin position="1"/>
        <end position="18"/>
    </location>
</feature>
<keyword evidence="2" id="KW-1133">Transmembrane helix</keyword>